<evidence type="ECO:0000259" key="5">
    <source>
        <dbReference type="Pfam" id="PF02902"/>
    </source>
</evidence>
<keyword evidence="2" id="KW-0645">Protease</keyword>
<comment type="similarity">
    <text evidence="1">Belongs to the peptidase C48 family.</text>
</comment>
<dbReference type="SUPFAM" id="SSF54001">
    <property type="entry name" value="Cysteine proteinases"/>
    <property type="match status" value="1"/>
</dbReference>
<feature type="domain" description="Ubiquitin-like protease family profile" evidence="5">
    <location>
        <begin position="289"/>
        <end position="381"/>
    </location>
</feature>
<organism evidence="6 7">
    <name type="scientific">Zymoseptoria tritici ST99CH_1E4</name>
    <dbReference type="NCBI Taxonomy" id="1276532"/>
    <lineage>
        <taxon>Eukaryota</taxon>
        <taxon>Fungi</taxon>
        <taxon>Dikarya</taxon>
        <taxon>Ascomycota</taxon>
        <taxon>Pezizomycotina</taxon>
        <taxon>Dothideomycetes</taxon>
        <taxon>Dothideomycetidae</taxon>
        <taxon>Mycosphaerellales</taxon>
        <taxon>Mycosphaerellaceae</taxon>
        <taxon>Zymoseptoria</taxon>
    </lineage>
</organism>
<evidence type="ECO:0000313" key="6">
    <source>
        <dbReference type="EMBL" id="SMR62563.1"/>
    </source>
</evidence>
<evidence type="ECO:0000256" key="4">
    <source>
        <dbReference type="SAM" id="MobiDB-lite"/>
    </source>
</evidence>
<dbReference type="InterPro" id="IPR003653">
    <property type="entry name" value="Peptidase_C48_C"/>
</dbReference>
<dbReference type="Proteomes" id="UP000245764">
    <property type="component" value="Chromosome 18"/>
</dbReference>
<dbReference type="Pfam" id="PF02902">
    <property type="entry name" value="Peptidase_C48"/>
    <property type="match status" value="1"/>
</dbReference>
<evidence type="ECO:0000256" key="1">
    <source>
        <dbReference type="ARBA" id="ARBA00005234"/>
    </source>
</evidence>
<evidence type="ECO:0000256" key="2">
    <source>
        <dbReference type="ARBA" id="ARBA00022670"/>
    </source>
</evidence>
<reference evidence="7" key="1">
    <citation type="submission" date="2017-05" db="EMBL/GenBank/DDBJ databases">
        <authorList>
            <person name="Song R."/>
            <person name="Chenine A.L."/>
            <person name="Ruprecht R.M."/>
        </authorList>
    </citation>
    <scope>NUCLEOTIDE SEQUENCE [LARGE SCALE GENOMIC DNA]</scope>
</reference>
<dbReference type="InterPro" id="IPR038765">
    <property type="entry name" value="Papain-like_cys_pep_sf"/>
</dbReference>
<keyword evidence="3" id="KW-0378">Hydrolase</keyword>
<dbReference type="AlphaFoldDB" id="A0A2H1H9V8"/>
<feature type="region of interest" description="Disordered" evidence="4">
    <location>
        <begin position="24"/>
        <end position="80"/>
    </location>
</feature>
<feature type="compositionally biased region" description="Polar residues" evidence="4">
    <location>
        <begin position="167"/>
        <end position="187"/>
    </location>
</feature>
<dbReference type="GO" id="GO:0006508">
    <property type="term" value="P:proteolysis"/>
    <property type="evidence" value="ECO:0007669"/>
    <property type="project" value="UniProtKB-KW"/>
</dbReference>
<sequence length="415" mass="45902">MQQSNKALAPRDIAAARKKLLEQLDLDTPATPLHSEAIVSRKRKRQEQDQAQDVVAEGDFDSNSGSEMDAEIGRRSRSPLLDRSSTLWELVGSHHDSIESDRPNPPSDSERADQYLPIQIDVFDDNPLDGGSEHASNNIRHASPSGTQSQRPTGTRHTSPKAETPGPGQTSPLRSRTCPSTILSPRTSVPMPQHVSGRSISPIVIPQRHSAMADTSHPRGPDQTTLPPMTPAAAVQLLVLGSWISGETINLTLKLLEARKWQCIVTGFVDPDQRFEQHRRFRRQAQAENFVVPVCHSQTHWTVAIVRPAQGAVDLYDPLGEQRHLSACKRAVENFTQLLSAGHGPWTYKTEGVKLLQKDGKICGVYILVFALCAMHSLSLPDYIDCRLVRHVLGTMLAIWHKENIPGPYTTPELD</sequence>
<dbReference type="EMBL" id="LT854270">
    <property type="protein sequence ID" value="SMR62563.1"/>
    <property type="molecule type" value="Genomic_DNA"/>
</dbReference>
<name>A0A2H1H9V8_ZYMTR</name>
<dbReference type="Gene3D" id="3.40.395.10">
    <property type="entry name" value="Adenoviral Proteinase, Chain A"/>
    <property type="match status" value="1"/>
</dbReference>
<protein>
    <recommendedName>
        <fullName evidence="5">Ubiquitin-like protease family profile domain-containing protein</fullName>
    </recommendedName>
</protein>
<feature type="compositionally biased region" description="Polar residues" evidence="4">
    <location>
        <begin position="134"/>
        <end position="157"/>
    </location>
</feature>
<dbReference type="GO" id="GO:0019783">
    <property type="term" value="F:ubiquitin-like protein peptidase activity"/>
    <property type="evidence" value="ECO:0007669"/>
    <property type="project" value="UniProtKB-ARBA"/>
</dbReference>
<proteinExistence type="inferred from homology"/>
<gene>
    <name evidence="6" type="ORF">ZT1E4_G11878</name>
</gene>
<evidence type="ECO:0000256" key="3">
    <source>
        <dbReference type="ARBA" id="ARBA00022801"/>
    </source>
</evidence>
<accession>A0A2H1H9V8</accession>
<evidence type="ECO:0000313" key="7">
    <source>
        <dbReference type="Proteomes" id="UP000245764"/>
    </source>
</evidence>
<dbReference type="GO" id="GO:0008234">
    <property type="term" value="F:cysteine-type peptidase activity"/>
    <property type="evidence" value="ECO:0007669"/>
    <property type="project" value="InterPro"/>
</dbReference>
<feature type="region of interest" description="Disordered" evidence="4">
    <location>
        <begin position="122"/>
        <end position="195"/>
    </location>
</feature>